<evidence type="ECO:0000256" key="7">
    <source>
        <dbReference type="ARBA" id="ARBA00022842"/>
    </source>
</evidence>
<keyword evidence="7" id="KW-0460">Magnesium</keyword>
<dbReference type="PANTHER" id="PTHR43344">
    <property type="entry name" value="PHOSPHOSERINE PHOSPHATASE"/>
    <property type="match status" value="1"/>
</dbReference>
<dbReference type="GO" id="GO:0036424">
    <property type="term" value="F:L-phosphoserine phosphatase activity"/>
    <property type="evidence" value="ECO:0007669"/>
    <property type="project" value="TreeGrafter"/>
</dbReference>
<comment type="cofactor">
    <cofactor evidence="1">
        <name>Mg(2+)</name>
        <dbReference type="ChEBI" id="CHEBI:18420"/>
    </cofactor>
</comment>
<evidence type="ECO:0000256" key="10">
    <source>
        <dbReference type="ARBA" id="ARBA00048523"/>
    </source>
</evidence>
<evidence type="ECO:0000313" key="11">
    <source>
        <dbReference type="EMBL" id="AIT10144.1"/>
    </source>
</evidence>
<protein>
    <recommendedName>
        <fullName evidence="3">phosphoserine phosphatase</fullName>
        <ecNumber evidence="3">3.1.3.3</ecNumber>
    </recommendedName>
</protein>
<keyword evidence="12" id="KW-1185">Reference proteome</keyword>
<dbReference type="EC" id="3.1.3.3" evidence="3"/>
<keyword evidence="8" id="KW-0718">Serine biosynthesis</keyword>
<name>A0A097ERG1_9GAMM</name>
<keyword evidence="4" id="KW-0028">Amino-acid biosynthesis</keyword>
<comment type="catalytic activity">
    <reaction evidence="10">
        <text>O-phospho-D-serine + H2O = D-serine + phosphate</text>
        <dbReference type="Rhea" id="RHEA:24873"/>
        <dbReference type="ChEBI" id="CHEBI:15377"/>
        <dbReference type="ChEBI" id="CHEBI:35247"/>
        <dbReference type="ChEBI" id="CHEBI:43474"/>
        <dbReference type="ChEBI" id="CHEBI:58680"/>
        <dbReference type="EC" id="3.1.3.3"/>
    </reaction>
</comment>
<dbReference type="PANTHER" id="PTHR43344:SF2">
    <property type="entry name" value="PHOSPHOSERINE PHOSPHATASE"/>
    <property type="match status" value="1"/>
</dbReference>
<accession>A0A097ERG1</accession>
<evidence type="ECO:0000256" key="8">
    <source>
        <dbReference type="ARBA" id="ARBA00023299"/>
    </source>
</evidence>
<sequence>MRNIIFDFDSTLIKKESLEIILEPLLKESPEKIFEIEKITNLGMQGDLDFRESLEKRLAMASPTKQSIKDFADKYCPDILTDGIAELIKQLKSNGDNIWIFSGGIAESIEPFADYLQIPRENIFAVEVNWDNEGNFDCLDNSNGACDSKLVAFEKVKNRFEGEVIAIGDGYTDYQLFEKGVADKFIAYVEHVERKNVLDKAESVAMDVGVLKYLLI</sequence>
<dbReference type="GO" id="GO:0005737">
    <property type="term" value="C:cytoplasm"/>
    <property type="evidence" value="ECO:0007669"/>
    <property type="project" value="TreeGrafter"/>
</dbReference>
<evidence type="ECO:0000256" key="5">
    <source>
        <dbReference type="ARBA" id="ARBA00022723"/>
    </source>
</evidence>
<evidence type="ECO:0000256" key="1">
    <source>
        <dbReference type="ARBA" id="ARBA00001946"/>
    </source>
</evidence>
<keyword evidence="5" id="KW-0479">Metal-binding</keyword>
<keyword evidence="6" id="KW-0378">Hydrolase</keyword>
<evidence type="ECO:0000256" key="2">
    <source>
        <dbReference type="ARBA" id="ARBA00005135"/>
    </source>
</evidence>
<evidence type="ECO:0000256" key="9">
    <source>
        <dbReference type="ARBA" id="ARBA00048138"/>
    </source>
</evidence>
<evidence type="ECO:0000256" key="6">
    <source>
        <dbReference type="ARBA" id="ARBA00022801"/>
    </source>
</evidence>
<dbReference type="Gene3D" id="1.10.150.210">
    <property type="entry name" value="Phosphoserine phosphatase, domain 2"/>
    <property type="match status" value="1"/>
</dbReference>
<dbReference type="HOGENOM" id="CLU_036368_2_1_6"/>
<proteinExistence type="predicted"/>
<dbReference type="STRING" id="1547445.LO80_09290"/>
<dbReference type="KEGG" id="frf:LO80_09290"/>
<gene>
    <name evidence="11" type="ORF">LO80_09290</name>
</gene>
<comment type="catalytic activity">
    <reaction evidence="9">
        <text>O-phospho-L-serine + H2O = L-serine + phosphate</text>
        <dbReference type="Rhea" id="RHEA:21208"/>
        <dbReference type="ChEBI" id="CHEBI:15377"/>
        <dbReference type="ChEBI" id="CHEBI:33384"/>
        <dbReference type="ChEBI" id="CHEBI:43474"/>
        <dbReference type="ChEBI" id="CHEBI:57524"/>
        <dbReference type="EC" id="3.1.3.3"/>
    </reaction>
</comment>
<evidence type="ECO:0000313" key="12">
    <source>
        <dbReference type="Proteomes" id="UP000029672"/>
    </source>
</evidence>
<dbReference type="Proteomes" id="UP000029672">
    <property type="component" value="Chromosome"/>
</dbReference>
<dbReference type="InterPro" id="IPR023214">
    <property type="entry name" value="HAD_sf"/>
</dbReference>
<evidence type="ECO:0000256" key="3">
    <source>
        <dbReference type="ARBA" id="ARBA00012640"/>
    </source>
</evidence>
<dbReference type="RefSeq" id="WP_040010518.1">
    <property type="nucleotide sequence ID" value="NZ_CP009574.1"/>
</dbReference>
<dbReference type="GO" id="GO:0006564">
    <property type="term" value="P:L-serine biosynthetic process"/>
    <property type="evidence" value="ECO:0007669"/>
    <property type="project" value="UniProtKB-KW"/>
</dbReference>
<organism evidence="11 12">
    <name type="scientific">Candidatus Francisella endociliophora</name>
    <dbReference type="NCBI Taxonomy" id="653937"/>
    <lineage>
        <taxon>Bacteria</taxon>
        <taxon>Pseudomonadati</taxon>
        <taxon>Pseudomonadota</taxon>
        <taxon>Gammaproteobacteria</taxon>
        <taxon>Thiotrichales</taxon>
        <taxon>Francisellaceae</taxon>
        <taxon>Francisella</taxon>
    </lineage>
</organism>
<dbReference type="GO" id="GO:0000287">
    <property type="term" value="F:magnesium ion binding"/>
    <property type="evidence" value="ECO:0007669"/>
    <property type="project" value="TreeGrafter"/>
</dbReference>
<dbReference type="InterPro" id="IPR036412">
    <property type="entry name" value="HAD-like_sf"/>
</dbReference>
<dbReference type="SUPFAM" id="SSF56784">
    <property type="entry name" value="HAD-like"/>
    <property type="match status" value="1"/>
</dbReference>
<dbReference type="Gene3D" id="3.40.50.1000">
    <property type="entry name" value="HAD superfamily/HAD-like"/>
    <property type="match status" value="1"/>
</dbReference>
<comment type="pathway">
    <text evidence="2">Amino-acid biosynthesis; L-serine biosynthesis; L-serine from 3-phospho-D-glycerate: step 3/3.</text>
</comment>
<dbReference type="InterPro" id="IPR050582">
    <property type="entry name" value="HAD-like_SerB"/>
</dbReference>
<dbReference type="NCBIfam" id="TIGR01488">
    <property type="entry name" value="HAD-SF-IB"/>
    <property type="match status" value="1"/>
</dbReference>
<dbReference type="AlphaFoldDB" id="A0A097ERG1"/>
<evidence type="ECO:0000256" key="4">
    <source>
        <dbReference type="ARBA" id="ARBA00022605"/>
    </source>
</evidence>
<dbReference type="EMBL" id="CP009574">
    <property type="protein sequence ID" value="AIT10144.1"/>
    <property type="molecule type" value="Genomic_DNA"/>
</dbReference>
<dbReference type="OrthoDB" id="9790031at2"/>
<reference evidence="11 12" key="1">
    <citation type="submission" date="2014-10" db="EMBL/GenBank/DDBJ databases">
        <title>Whole genome sequence of Francisella endociliophora strain FSC1006, isolated from a laboratory culture of the marine ciliate Euplotes raikovi.</title>
        <authorList>
            <person name="Granberg M."/>
            <person name="Backman S."/>
            <person name="Lundmark E."/>
            <person name="Nilsson E."/>
            <person name="Karlsson E."/>
            <person name="Thelaus J."/>
            <person name="Ohrman C."/>
            <person name="Larkeryd A."/>
            <person name="Stenberg P."/>
        </authorList>
    </citation>
    <scope>NUCLEOTIDE SEQUENCE [LARGE SCALE GENOMIC DNA]</scope>
    <source>
        <strain evidence="11 12">FSC1006</strain>
    </source>
</reference>
<dbReference type="eggNOG" id="COG0560">
    <property type="taxonomic scope" value="Bacteria"/>
</dbReference>
<dbReference type="Pfam" id="PF12710">
    <property type="entry name" value="HAD"/>
    <property type="match status" value="1"/>
</dbReference>